<name>A0A0F9CLC9_9ZZZZ</name>
<proteinExistence type="predicted"/>
<feature type="compositionally biased region" description="Basic residues" evidence="1">
    <location>
        <begin position="1"/>
        <end position="18"/>
    </location>
</feature>
<comment type="caution">
    <text evidence="2">The sequence shown here is derived from an EMBL/GenBank/DDBJ whole genome shotgun (WGS) entry which is preliminary data.</text>
</comment>
<sequence>MAKAKRASKAGKARKRVASKTADKSRTVTTMAALISVGAGKSAKTVVSANQLAAALGIDGKRLRGYLRSADVLGNDGRYSHYAIDCAAKDGQALIRRASERFHADFDATMAKAVALATA</sequence>
<gene>
    <name evidence="2" type="ORF">LCGC14_2652870</name>
</gene>
<dbReference type="AlphaFoldDB" id="A0A0F9CLC9"/>
<accession>A0A0F9CLC9</accession>
<evidence type="ECO:0000256" key="1">
    <source>
        <dbReference type="SAM" id="MobiDB-lite"/>
    </source>
</evidence>
<reference evidence="2" key="1">
    <citation type="journal article" date="2015" name="Nature">
        <title>Complex archaea that bridge the gap between prokaryotes and eukaryotes.</title>
        <authorList>
            <person name="Spang A."/>
            <person name="Saw J.H."/>
            <person name="Jorgensen S.L."/>
            <person name="Zaremba-Niedzwiedzka K."/>
            <person name="Martijn J."/>
            <person name="Lind A.E."/>
            <person name="van Eijk R."/>
            <person name="Schleper C."/>
            <person name="Guy L."/>
            <person name="Ettema T.J."/>
        </authorList>
    </citation>
    <scope>NUCLEOTIDE SEQUENCE</scope>
</reference>
<protein>
    <submittedName>
        <fullName evidence="2">Uncharacterized protein</fullName>
    </submittedName>
</protein>
<dbReference type="EMBL" id="LAZR01046057">
    <property type="protein sequence ID" value="KKK97426.1"/>
    <property type="molecule type" value="Genomic_DNA"/>
</dbReference>
<evidence type="ECO:0000313" key="2">
    <source>
        <dbReference type="EMBL" id="KKK97426.1"/>
    </source>
</evidence>
<feature type="region of interest" description="Disordered" evidence="1">
    <location>
        <begin position="1"/>
        <end position="25"/>
    </location>
</feature>
<organism evidence="2">
    <name type="scientific">marine sediment metagenome</name>
    <dbReference type="NCBI Taxonomy" id="412755"/>
    <lineage>
        <taxon>unclassified sequences</taxon>
        <taxon>metagenomes</taxon>
        <taxon>ecological metagenomes</taxon>
    </lineage>
</organism>